<evidence type="ECO:0000259" key="4">
    <source>
        <dbReference type="SMART" id="SM00797"/>
    </source>
</evidence>
<proteinExistence type="predicted"/>
<organism evidence="5 6">
    <name type="scientific">Acetobacter garciniae</name>
    <dbReference type="NCBI Taxonomy" id="2817435"/>
    <lineage>
        <taxon>Bacteria</taxon>
        <taxon>Pseudomonadati</taxon>
        <taxon>Pseudomonadota</taxon>
        <taxon>Alphaproteobacteria</taxon>
        <taxon>Acetobacterales</taxon>
        <taxon>Acetobacteraceae</taxon>
        <taxon>Acetobacter</taxon>
    </lineage>
</organism>
<keyword evidence="6" id="KW-1185">Reference proteome</keyword>
<dbReference type="Pfam" id="PF02626">
    <property type="entry name" value="CT_A_B"/>
    <property type="match status" value="1"/>
</dbReference>
<gene>
    <name evidence="5" type="ORF">J2D77_11450</name>
</gene>
<protein>
    <submittedName>
        <fullName evidence="5">Biotin-dependent carboxyltransferase family protein</fullName>
    </submittedName>
</protein>
<comment type="caution">
    <text evidence="5">The sequence shown here is derived from an EMBL/GenBank/DDBJ whole genome shotgun (WGS) entry which is preliminary data.</text>
</comment>
<dbReference type="Gene3D" id="2.40.100.10">
    <property type="entry name" value="Cyclophilin-like"/>
    <property type="match status" value="1"/>
</dbReference>
<evidence type="ECO:0000256" key="3">
    <source>
        <dbReference type="ARBA" id="ARBA00022840"/>
    </source>
</evidence>
<dbReference type="NCBIfam" id="TIGR00724">
    <property type="entry name" value="urea_amlyse_rel"/>
    <property type="match status" value="1"/>
</dbReference>
<dbReference type="InterPro" id="IPR052708">
    <property type="entry name" value="PxpC"/>
</dbReference>
<keyword evidence="3" id="KW-0067">ATP-binding</keyword>
<evidence type="ECO:0000313" key="6">
    <source>
        <dbReference type="Proteomes" id="UP000664073"/>
    </source>
</evidence>
<evidence type="ECO:0000313" key="5">
    <source>
        <dbReference type="EMBL" id="MBO1325771.1"/>
    </source>
</evidence>
<dbReference type="Proteomes" id="UP000664073">
    <property type="component" value="Unassembled WGS sequence"/>
</dbReference>
<sequence>MQRNSQDGALEILASSTLNSIQDQGRRHSLTLGVSVGGAMDRFALSAGNALIGNDLSLAGIEVVFFPFRLKFHADTVFALTGADTGANLDGSPIPAWWAVPARAGQVLSLGAPRVGARAYIAVTGGIDVPVVLGSRATDQKGGFGGIGGRGLQRGDRLPLGAPTLGSITGNPKAFPQAGLGAAIQWPEVRADAHTTVRVLPAAEWDRFAPEVQEQFLSVPWQVSADANRVGYRLSGPELVALCQDSLMSHGIVPGTIQVPSSGQPIVQLADANTCGGYPKIATVIEADQRLLAQTRVGGQVRFVLATRAQAQAALRAQHDDLLALSRALGTVTA</sequence>
<dbReference type="GO" id="GO:0016787">
    <property type="term" value="F:hydrolase activity"/>
    <property type="evidence" value="ECO:0007669"/>
    <property type="project" value="UniProtKB-KW"/>
</dbReference>
<dbReference type="EMBL" id="JAFVMH010000005">
    <property type="protein sequence ID" value="MBO1325771.1"/>
    <property type="molecule type" value="Genomic_DNA"/>
</dbReference>
<dbReference type="PANTHER" id="PTHR43309:SF3">
    <property type="entry name" value="5-OXOPROLINASE SUBUNIT C"/>
    <property type="match status" value="1"/>
</dbReference>
<evidence type="ECO:0000256" key="1">
    <source>
        <dbReference type="ARBA" id="ARBA00022741"/>
    </source>
</evidence>
<dbReference type="AlphaFoldDB" id="A0A939HQQ8"/>
<dbReference type="RefSeq" id="WP_207846414.1">
    <property type="nucleotide sequence ID" value="NZ_JAFVMH010000005.1"/>
</dbReference>
<dbReference type="SUPFAM" id="SSF50891">
    <property type="entry name" value="Cyclophilin-like"/>
    <property type="match status" value="1"/>
</dbReference>
<dbReference type="GO" id="GO:0005524">
    <property type="term" value="F:ATP binding"/>
    <property type="evidence" value="ECO:0007669"/>
    <property type="project" value="UniProtKB-KW"/>
</dbReference>
<accession>A0A939HQQ8</accession>
<reference evidence="5" key="1">
    <citation type="submission" date="2021-03" db="EMBL/GenBank/DDBJ databases">
        <title>The complete genome sequence of Acetobacter sp. TBRC 12339.</title>
        <authorList>
            <person name="Charoenyingcharoen P."/>
            <person name="Yukphan P."/>
        </authorList>
    </citation>
    <scope>NUCLEOTIDE SEQUENCE</scope>
    <source>
        <strain evidence="5">TBRC 12339</strain>
    </source>
</reference>
<feature type="domain" description="Carboxyltransferase" evidence="4">
    <location>
        <begin position="31"/>
        <end position="321"/>
    </location>
</feature>
<dbReference type="InterPro" id="IPR003778">
    <property type="entry name" value="CT_A_B"/>
</dbReference>
<dbReference type="PANTHER" id="PTHR43309">
    <property type="entry name" value="5-OXOPROLINASE SUBUNIT C"/>
    <property type="match status" value="1"/>
</dbReference>
<name>A0A939HQQ8_9PROT</name>
<keyword evidence="2" id="KW-0378">Hydrolase</keyword>
<evidence type="ECO:0000256" key="2">
    <source>
        <dbReference type="ARBA" id="ARBA00022801"/>
    </source>
</evidence>
<keyword evidence="1" id="KW-0547">Nucleotide-binding</keyword>
<dbReference type="InterPro" id="IPR029000">
    <property type="entry name" value="Cyclophilin-like_dom_sf"/>
</dbReference>
<dbReference type="SMART" id="SM00797">
    <property type="entry name" value="AHS2"/>
    <property type="match status" value="1"/>
</dbReference>